<proteinExistence type="predicted"/>
<keyword evidence="2" id="KW-1185">Reference proteome</keyword>
<dbReference type="KEGG" id="bze:COCCADRAFT_34496"/>
<evidence type="ECO:0000313" key="2">
    <source>
        <dbReference type="Proteomes" id="UP000053841"/>
    </source>
</evidence>
<accession>W6YK98</accession>
<dbReference type="OrthoDB" id="3680994at2759"/>
<dbReference type="HOGENOM" id="CLU_1396179_0_0_1"/>
<dbReference type="GeneID" id="19147769"/>
<evidence type="ECO:0000313" key="1">
    <source>
        <dbReference type="EMBL" id="EUC36064.1"/>
    </source>
</evidence>
<name>W6YK98_COCC2</name>
<dbReference type="AlphaFoldDB" id="W6YK98"/>
<protein>
    <submittedName>
        <fullName evidence="1">Uncharacterized protein</fullName>
    </submittedName>
</protein>
<reference evidence="1 2" key="1">
    <citation type="journal article" date="2013" name="PLoS Genet.">
        <title>Comparative genome structure, secondary metabolite, and effector coding capacity across Cochliobolus pathogens.</title>
        <authorList>
            <person name="Condon B.J."/>
            <person name="Leng Y."/>
            <person name="Wu D."/>
            <person name="Bushley K.E."/>
            <person name="Ohm R.A."/>
            <person name="Otillar R."/>
            <person name="Martin J."/>
            <person name="Schackwitz W."/>
            <person name="Grimwood J."/>
            <person name="MohdZainudin N."/>
            <person name="Xue C."/>
            <person name="Wang R."/>
            <person name="Manning V.A."/>
            <person name="Dhillon B."/>
            <person name="Tu Z.J."/>
            <person name="Steffenson B.J."/>
            <person name="Salamov A."/>
            <person name="Sun H."/>
            <person name="Lowry S."/>
            <person name="LaButti K."/>
            <person name="Han J."/>
            <person name="Copeland A."/>
            <person name="Lindquist E."/>
            <person name="Barry K."/>
            <person name="Schmutz J."/>
            <person name="Baker S.E."/>
            <person name="Ciuffetti L.M."/>
            <person name="Grigoriev I.V."/>
            <person name="Zhong S."/>
            <person name="Turgeon B.G."/>
        </authorList>
    </citation>
    <scope>NUCLEOTIDE SEQUENCE [LARGE SCALE GENOMIC DNA]</scope>
    <source>
        <strain evidence="1 2">26-R-13</strain>
    </source>
</reference>
<sequence length="195" mass="22623">MPRLKPKVGQARRNTFPIVARIPHGHSAYGTCVAPISSTEAEDHVLSQSFTSHHDYFNYQSEVDVPNKPHLKRPHIPTPLQLQPDDNAPLSAGPSAYKYMPLALRTPDLESFRYDHGIEFKRHLSIRETVLKAQWHQIFDEDALIVRTKRKSIQSLRKLKNIVRSKFAWGKEFWNAFRSRLKRESKVSQVERCEV</sequence>
<organism evidence="1 2">
    <name type="scientific">Cochliobolus carbonum (strain 26-R-13)</name>
    <name type="common">Maize leaf spot fungus</name>
    <name type="synonym">Bipolaris zeicola</name>
    <dbReference type="NCBI Taxonomy" id="930089"/>
    <lineage>
        <taxon>Eukaryota</taxon>
        <taxon>Fungi</taxon>
        <taxon>Dikarya</taxon>
        <taxon>Ascomycota</taxon>
        <taxon>Pezizomycotina</taxon>
        <taxon>Dothideomycetes</taxon>
        <taxon>Pleosporomycetidae</taxon>
        <taxon>Pleosporales</taxon>
        <taxon>Pleosporineae</taxon>
        <taxon>Pleosporaceae</taxon>
        <taxon>Bipolaris</taxon>
    </lineage>
</organism>
<dbReference type="EMBL" id="KI964566">
    <property type="protein sequence ID" value="EUC36064.1"/>
    <property type="molecule type" value="Genomic_DNA"/>
</dbReference>
<gene>
    <name evidence="1" type="ORF">COCCADRAFT_34496</name>
</gene>
<dbReference type="Proteomes" id="UP000053841">
    <property type="component" value="Unassembled WGS sequence"/>
</dbReference>
<dbReference type="RefSeq" id="XP_007709619.1">
    <property type="nucleotide sequence ID" value="XM_007711429.1"/>
</dbReference>